<proteinExistence type="predicted"/>
<evidence type="ECO:0000256" key="1">
    <source>
        <dbReference type="SAM" id="MobiDB-lite"/>
    </source>
</evidence>
<gene>
    <name evidence="3" type="ORF">B0T10DRAFT_458740</name>
</gene>
<evidence type="ECO:0000313" key="3">
    <source>
        <dbReference type="EMBL" id="KAH6891348.1"/>
    </source>
</evidence>
<name>A0A9P8W6X4_9HYPO</name>
<evidence type="ECO:0000313" key="4">
    <source>
        <dbReference type="Proteomes" id="UP000777438"/>
    </source>
</evidence>
<keyword evidence="4" id="KW-1185">Reference proteome</keyword>
<dbReference type="EMBL" id="JAGPYM010000008">
    <property type="protein sequence ID" value="KAH6891348.1"/>
    <property type="molecule type" value="Genomic_DNA"/>
</dbReference>
<dbReference type="AlphaFoldDB" id="A0A9P8W6X4"/>
<evidence type="ECO:0000256" key="2">
    <source>
        <dbReference type="SAM" id="SignalP"/>
    </source>
</evidence>
<organism evidence="3 4">
    <name type="scientific">Thelonectria olida</name>
    <dbReference type="NCBI Taxonomy" id="1576542"/>
    <lineage>
        <taxon>Eukaryota</taxon>
        <taxon>Fungi</taxon>
        <taxon>Dikarya</taxon>
        <taxon>Ascomycota</taxon>
        <taxon>Pezizomycotina</taxon>
        <taxon>Sordariomycetes</taxon>
        <taxon>Hypocreomycetidae</taxon>
        <taxon>Hypocreales</taxon>
        <taxon>Nectriaceae</taxon>
        <taxon>Thelonectria</taxon>
    </lineage>
</organism>
<feature type="chain" id="PRO_5040214914" evidence="2">
    <location>
        <begin position="19"/>
        <end position="164"/>
    </location>
</feature>
<comment type="caution">
    <text evidence="3">The sequence shown here is derived from an EMBL/GenBank/DDBJ whole genome shotgun (WGS) entry which is preliminary data.</text>
</comment>
<feature type="region of interest" description="Disordered" evidence="1">
    <location>
        <begin position="118"/>
        <end position="145"/>
    </location>
</feature>
<sequence>MLSDWVICLLHRCGAALASSLTNNNRTREGSWPQKSLWAVKTALEWIRQVATKQDAVLCPDNSKHGNQAAMIGPEQMGGASLRGSPAALGCNDGDDDNEPDIAARGSYARKALSGFIHGPMSTGHGNPPPSMPNENIKGGERKGQTLNSLFPLTDSVLGTLTLT</sequence>
<feature type="signal peptide" evidence="2">
    <location>
        <begin position="1"/>
        <end position="18"/>
    </location>
</feature>
<reference evidence="3 4" key="1">
    <citation type="journal article" date="2021" name="Nat. Commun.">
        <title>Genetic determinants of endophytism in the Arabidopsis root mycobiome.</title>
        <authorList>
            <person name="Mesny F."/>
            <person name="Miyauchi S."/>
            <person name="Thiergart T."/>
            <person name="Pickel B."/>
            <person name="Atanasova L."/>
            <person name="Karlsson M."/>
            <person name="Huettel B."/>
            <person name="Barry K.W."/>
            <person name="Haridas S."/>
            <person name="Chen C."/>
            <person name="Bauer D."/>
            <person name="Andreopoulos W."/>
            <person name="Pangilinan J."/>
            <person name="LaButti K."/>
            <person name="Riley R."/>
            <person name="Lipzen A."/>
            <person name="Clum A."/>
            <person name="Drula E."/>
            <person name="Henrissat B."/>
            <person name="Kohler A."/>
            <person name="Grigoriev I.V."/>
            <person name="Martin F.M."/>
            <person name="Hacquard S."/>
        </authorList>
    </citation>
    <scope>NUCLEOTIDE SEQUENCE [LARGE SCALE GENOMIC DNA]</scope>
    <source>
        <strain evidence="3 4">MPI-CAGE-CH-0241</strain>
    </source>
</reference>
<protein>
    <submittedName>
        <fullName evidence="3">Uncharacterized protein</fullName>
    </submittedName>
</protein>
<accession>A0A9P8W6X4</accession>
<dbReference type="Proteomes" id="UP000777438">
    <property type="component" value="Unassembled WGS sequence"/>
</dbReference>
<keyword evidence="2" id="KW-0732">Signal</keyword>